<accession>A0ACA9U954</accession>
<reference evidence="1" key="1">
    <citation type="submission" date="2020-04" db="EMBL/GenBank/DDBJ databases">
        <authorList>
            <person name="Broberg M."/>
        </authorList>
    </citation>
    <scope>NUCLEOTIDE SEQUENCE</scope>
</reference>
<sequence length="804" mass="87018">MPPDQLASSVHRFRVRQPAARASRRSASPPLRRDEAPSSSHVLQQSPSTNSGGSGGSGQQLTPASSSSRRPSSGPGLSRSSTAAASAASAHSPRSGKERTPACDRCRSFKKKCSRTFPVCSLCASAGHTCSFSTPATSPGAQTLHLRARIEWLTSFINNNVYVPGLDGVQSIDTGTDLESLLGGAVSPYGSDKAAASASINASSNAARKSSSGSRPEDIARSEMAQFPKTQPHHEKGSMPAPGLPHDRTPSLVATVNSDSPVSCHSRGQMTIDGSPNNSIATPGAMGLMAHGEMDHSNLTVLAQDTLARRLVDAYFRNIHKAYPFINKSKLLRNADVIGTLARKRGGADSTLLYLVMALGCTTLQRAGQIPQDVSSTFHISYSDIIQECLTRQDEVEALQILVLLALYALFDPKGTSTWSITGLAARQAMLAGLSRKEPDEKVQASSAMDIEFRYRLFWSIFVLDRMVAISLGIQVALVDENMDVPLPGLTIDEFASPERQQYASMLQTNRHVIHLRQLEDRILQQIHTRKESEVAALSQADRQAIAKEIKSEVENWYSNGCLASPLETDNVPIHSSVTWLSARYYHLLLLLHYPCHFNSSGSIISPAELFRLAQKHLQSTSVLLQQRQLPLNRVTLCRIFPVGLILLHCFLSCPVDCVSYSARDDVAVIVSILEAFPEGWLHARQAVQIFRRLMNLVSSKGSSTAGFINVTTGYYETGLKAIIDEFLALMRQVLGRSTCYALYKFPDDAGAQDSSSSTTASGMNGANGQTLSSLPVGPAMHVSGATTMPNDEYGWTNLELGFL</sequence>
<dbReference type="EMBL" id="CADEHS020000108">
    <property type="protein sequence ID" value="CAG9949775.1"/>
    <property type="molecule type" value="Genomic_DNA"/>
</dbReference>
<keyword evidence="2" id="KW-1185">Reference proteome</keyword>
<evidence type="ECO:0000313" key="1">
    <source>
        <dbReference type="EMBL" id="CAG9949775.1"/>
    </source>
</evidence>
<reference evidence="1" key="2">
    <citation type="submission" date="2021-10" db="EMBL/GenBank/DDBJ databases">
        <authorList>
            <person name="Piombo E."/>
        </authorList>
    </citation>
    <scope>NUCLEOTIDE SEQUENCE</scope>
</reference>
<gene>
    <name evidence="1" type="ORF">CRV2_00015281</name>
</gene>
<dbReference type="Proteomes" id="UP000836387">
    <property type="component" value="Unassembled WGS sequence"/>
</dbReference>
<protein>
    <submittedName>
        <fullName evidence="1">Uncharacterized protein</fullName>
    </submittedName>
</protein>
<name>A0ACA9U954_BIOOC</name>
<comment type="caution">
    <text evidence="1">The sequence shown here is derived from an EMBL/GenBank/DDBJ whole genome shotgun (WGS) entry which is preliminary data.</text>
</comment>
<evidence type="ECO:0000313" key="2">
    <source>
        <dbReference type="Proteomes" id="UP000836387"/>
    </source>
</evidence>
<organism evidence="1 2">
    <name type="scientific">Clonostachys rosea f. rosea IK726</name>
    <dbReference type="NCBI Taxonomy" id="1349383"/>
    <lineage>
        <taxon>Eukaryota</taxon>
        <taxon>Fungi</taxon>
        <taxon>Dikarya</taxon>
        <taxon>Ascomycota</taxon>
        <taxon>Pezizomycotina</taxon>
        <taxon>Sordariomycetes</taxon>
        <taxon>Hypocreomycetidae</taxon>
        <taxon>Hypocreales</taxon>
        <taxon>Bionectriaceae</taxon>
        <taxon>Clonostachys</taxon>
    </lineage>
</organism>
<proteinExistence type="predicted"/>